<dbReference type="PANTHER" id="PTHR33602:SF1">
    <property type="entry name" value="REGULATORY PROTEIN RECX FAMILY PROTEIN"/>
    <property type="match status" value="1"/>
</dbReference>
<feature type="domain" description="RecX second three-helical" evidence="6">
    <location>
        <begin position="108"/>
        <end position="148"/>
    </location>
</feature>
<dbReference type="GO" id="GO:0006282">
    <property type="term" value="P:regulation of DNA repair"/>
    <property type="evidence" value="ECO:0007669"/>
    <property type="project" value="UniProtKB-UniRule"/>
</dbReference>
<accession>A0A926D2E3</accession>
<dbReference type="InterPro" id="IPR053926">
    <property type="entry name" value="RecX_HTH_1st"/>
</dbReference>
<dbReference type="HAMAP" id="MF_01114">
    <property type="entry name" value="RecX"/>
    <property type="match status" value="1"/>
</dbReference>
<evidence type="ECO:0000256" key="4">
    <source>
        <dbReference type="ARBA" id="ARBA00022490"/>
    </source>
</evidence>
<evidence type="ECO:0000256" key="3">
    <source>
        <dbReference type="ARBA" id="ARBA00018111"/>
    </source>
</evidence>
<feature type="domain" description="RecX first three-helical" evidence="8">
    <location>
        <begin position="62"/>
        <end position="101"/>
    </location>
</feature>
<keyword evidence="4 5" id="KW-0963">Cytoplasm</keyword>
<proteinExistence type="inferred from homology"/>
<keyword evidence="10" id="KW-1185">Reference proteome</keyword>
<evidence type="ECO:0000256" key="2">
    <source>
        <dbReference type="ARBA" id="ARBA00009695"/>
    </source>
</evidence>
<dbReference type="EMBL" id="JACRSO010000005">
    <property type="protein sequence ID" value="MBC8529991.1"/>
    <property type="molecule type" value="Genomic_DNA"/>
</dbReference>
<dbReference type="InterPro" id="IPR036388">
    <property type="entry name" value="WH-like_DNA-bd_sf"/>
</dbReference>
<feature type="domain" description="RecX third three-helical" evidence="7">
    <location>
        <begin position="155"/>
        <end position="202"/>
    </location>
</feature>
<evidence type="ECO:0000313" key="10">
    <source>
        <dbReference type="Proteomes" id="UP000654279"/>
    </source>
</evidence>
<dbReference type="RefSeq" id="WP_249285761.1">
    <property type="nucleotide sequence ID" value="NZ_JACRSO010000005.1"/>
</dbReference>
<evidence type="ECO:0000256" key="1">
    <source>
        <dbReference type="ARBA" id="ARBA00004496"/>
    </source>
</evidence>
<dbReference type="InterPro" id="IPR003783">
    <property type="entry name" value="Regulatory_RecX"/>
</dbReference>
<organism evidence="9 10">
    <name type="scientific">Luoshenia tenuis</name>
    <dbReference type="NCBI Taxonomy" id="2763654"/>
    <lineage>
        <taxon>Bacteria</taxon>
        <taxon>Bacillati</taxon>
        <taxon>Bacillota</taxon>
        <taxon>Clostridia</taxon>
        <taxon>Christensenellales</taxon>
        <taxon>Christensenellaceae</taxon>
        <taxon>Luoshenia</taxon>
    </lineage>
</organism>
<evidence type="ECO:0000256" key="5">
    <source>
        <dbReference type="HAMAP-Rule" id="MF_01114"/>
    </source>
</evidence>
<dbReference type="InterPro" id="IPR053924">
    <property type="entry name" value="RecX_HTH_2nd"/>
</dbReference>
<dbReference type="Pfam" id="PF21982">
    <property type="entry name" value="RecX_HTH1"/>
    <property type="match status" value="1"/>
</dbReference>
<evidence type="ECO:0000259" key="8">
    <source>
        <dbReference type="Pfam" id="PF21982"/>
    </source>
</evidence>
<dbReference type="Pfam" id="PF21981">
    <property type="entry name" value="RecX_HTH3"/>
    <property type="match status" value="1"/>
</dbReference>
<comment type="subcellular location">
    <subcellularLocation>
        <location evidence="1 5">Cytoplasm</location>
    </subcellularLocation>
</comment>
<dbReference type="AlphaFoldDB" id="A0A926D2E3"/>
<dbReference type="Pfam" id="PF02631">
    <property type="entry name" value="RecX_HTH2"/>
    <property type="match status" value="1"/>
</dbReference>
<gene>
    <name evidence="5" type="primary">recX</name>
    <name evidence="9" type="ORF">H8699_11175</name>
</gene>
<evidence type="ECO:0000259" key="6">
    <source>
        <dbReference type="Pfam" id="PF02631"/>
    </source>
</evidence>
<dbReference type="Gene3D" id="1.10.10.10">
    <property type="entry name" value="Winged helix-like DNA-binding domain superfamily/Winged helix DNA-binding domain"/>
    <property type="match status" value="3"/>
</dbReference>
<comment type="caution">
    <text evidence="9">The sequence shown here is derived from an EMBL/GenBank/DDBJ whole genome shotgun (WGS) entry which is preliminary data.</text>
</comment>
<evidence type="ECO:0000259" key="7">
    <source>
        <dbReference type="Pfam" id="PF21981"/>
    </source>
</evidence>
<dbReference type="Proteomes" id="UP000654279">
    <property type="component" value="Unassembled WGS sequence"/>
</dbReference>
<dbReference type="InterPro" id="IPR053925">
    <property type="entry name" value="RecX_HTH_3rd"/>
</dbReference>
<comment type="function">
    <text evidence="5">Modulates RecA activity.</text>
</comment>
<name>A0A926D2E3_9FIRM</name>
<dbReference type="PANTHER" id="PTHR33602">
    <property type="entry name" value="REGULATORY PROTEIN RECX FAMILY PROTEIN"/>
    <property type="match status" value="1"/>
</dbReference>
<protein>
    <recommendedName>
        <fullName evidence="3 5">Regulatory protein RecX</fullName>
    </recommendedName>
</protein>
<comment type="similarity">
    <text evidence="2 5">Belongs to the RecX family.</text>
</comment>
<sequence>MALVTAIEDQKRNRTRVNIYLDGEYAFSLEKETCARLRIAMGMEIEPEQVAQAAAQDERRVAFDRALTCLERRARTEKQVRDYLRAREFAQDVIDDTLQKLKGYRFVDDAAYAKNFAQGKLNAAGQGPHRIRRALKMQGVPDAVAEQAVSELDEERQAQLLAAQAEKALRRYAALPRREAMGKAGQALYRKGFGWDEIASALREAYEALELDKDEYEDF</sequence>
<reference evidence="9" key="1">
    <citation type="submission" date="2020-08" db="EMBL/GenBank/DDBJ databases">
        <title>Genome public.</title>
        <authorList>
            <person name="Liu C."/>
            <person name="Sun Q."/>
        </authorList>
    </citation>
    <scope>NUCLEOTIDE SEQUENCE</scope>
    <source>
        <strain evidence="9">NSJ-44</strain>
    </source>
</reference>
<dbReference type="GO" id="GO:0005737">
    <property type="term" value="C:cytoplasm"/>
    <property type="evidence" value="ECO:0007669"/>
    <property type="project" value="UniProtKB-SubCell"/>
</dbReference>
<evidence type="ECO:0000313" key="9">
    <source>
        <dbReference type="EMBL" id="MBC8529991.1"/>
    </source>
</evidence>